<dbReference type="RefSeq" id="WP_106563865.1">
    <property type="nucleotide sequence ID" value="NZ_PYAU01000001.1"/>
</dbReference>
<evidence type="ECO:0000256" key="5">
    <source>
        <dbReference type="SAM" id="MobiDB-lite"/>
    </source>
</evidence>
<keyword evidence="10" id="KW-1185">Reference proteome</keyword>
<accession>A0A2P8GYB0</accession>
<dbReference type="Gene3D" id="2.30.110.10">
    <property type="entry name" value="Electron Transport, Fmn-binding Protein, Chain A"/>
    <property type="match status" value="1"/>
</dbReference>
<feature type="binding site" evidence="4">
    <location>
        <position position="114"/>
    </location>
    <ligand>
        <name>FMN</name>
        <dbReference type="ChEBI" id="CHEBI:58210"/>
    </ligand>
</feature>
<feature type="domain" description="Pyridoxamine 5'-phosphate oxidase N-terminal" evidence="6">
    <location>
        <begin position="44"/>
        <end position="153"/>
    </location>
</feature>
<dbReference type="EMBL" id="RZGY01000001">
    <property type="protein sequence ID" value="RUQ86612.1"/>
    <property type="molecule type" value="Genomic_DNA"/>
</dbReference>
<dbReference type="PIRSF" id="PIRSF000190">
    <property type="entry name" value="Pyd_amn-ph_oxd"/>
    <property type="match status" value="1"/>
</dbReference>
<keyword evidence="3" id="KW-0560">Oxidoreductase</keyword>
<dbReference type="GO" id="GO:0010181">
    <property type="term" value="F:FMN binding"/>
    <property type="evidence" value="ECO:0007669"/>
    <property type="project" value="InterPro"/>
</dbReference>
<evidence type="ECO:0000256" key="1">
    <source>
        <dbReference type="ARBA" id="ARBA00022630"/>
    </source>
</evidence>
<feature type="binding site" evidence="4">
    <location>
        <position position="92"/>
    </location>
    <ligand>
        <name>FMN</name>
        <dbReference type="ChEBI" id="CHEBI:58210"/>
    </ligand>
</feature>
<dbReference type="Proteomes" id="UP000268291">
    <property type="component" value="Unassembled WGS sequence"/>
</dbReference>
<dbReference type="InterPro" id="IPR012349">
    <property type="entry name" value="Split_barrel_FMN-bd"/>
</dbReference>
<comment type="cofactor">
    <cofactor evidence="4">
        <name>FMN</name>
        <dbReference type="ChEBI" id="CHEBI:58210"/>
    </cofactor>
    <text evidence="4">Binds 1 FMN per subunit.</text>
</comment>
<dbReference type="AlphaFoldDB" id="A0A2P8GYB0"/>
<reference evidence="7 9" key="1">
    <citation type="submission" date="2018-03" db="EMBL/GenBank/DDBJ databases">
        <title>Genomic Encyclopedia of Archaeal and Bacterial Type Strains, Phase II (KMG-II): from individual species to whole genera.</title>
        <authorList>
            <person name="Goeker M."/>
        </authorList>
    </citation>
    <scope>NUCLEOTIDE SEQUENCE [LARGE SCALE GENOMIC DNA]</scope>
    <source>
        <strain evidence="7 9">DSM 21548</strain>
    </source>
</reference>
<feature type="compositionally biased region" description="Basic and acidic residues" evidence="5">
    <location>
        <begin position="11"/>
        <end position="28"/>
    </location>
</feature>
<sequence length="221" mass="24642">MTDAPTGSFREILREIPTRPTEQPELRAADVPSDPLLLLRDWLEQEAERETPVAHAFALATVSPEGEPQARTVILKDLDDAVWFATPSTSAKGVALAHTPVAEAVFYWAKTGRQVRVRGSVAPAPRDVSEQDFRARHPKARAGVIIGRQGTELDDPSEVERLRDEALAAIEENPDEVPESWTAYRLEPDHVDVVQLRPASDGERVEYTRSEHGWSARDLWP</sequence>
<evidence type="ECO:0000313" key="8">
    <source>
        <dbReference type="EMBL" id="RUQ86612.1"/>
    </source>
</evidence>
<reference evidence="8 10" key="2">
    <citation type="submission" date="2018-12" db="EMBL/GenBank/DDBJ databases">
        <authorList>
            <person name="hu s."/>
            <person name="Xu Y."/>
            <person name="Xu B."/>
            <person name="Li F."/>
        </authorList>
    </citation>
    <scope>NUCLEOTIDE SEQUENCE [LARGE SCALE GENOMIC DNA]</scope>
    <source>
        <strain evidence="8 10">KSW2-17</strain>
    </source>
</reference>
<dbReference type="EMBL" id="PYAU01000001">
    <property type="protein sequence ID" value="PSL38925.1"/>
    <property type="molecule type" value="Genomic_DNA"/>
</dbReference>
<dbReference type="PANTHER" id="PTHR10851">
    <property type="entry name" value="PYRIDOXINE-5-PHOSPHATE OXIDASE"/>
    <property type="match status" value="1"/>
</dbReference>
<dbReference type="InterPro" id="IPR000659">
    <property type="entry name" value="Pyridox_Oxase"/>
</dbReference>
<evidence type="ECO:0000259" key="6">
    <source>
        <dbReference type="Pfam" id="PF01243"/>
    </source>
</evidence>
<feature type="binding site" evidence="4">
    <location>
        <position position="204"/>
    </location>
    <ligand>
        <name>FMN</name>
        <dbReference type="ChEBI" id="CHEBI:58210"/>
    </ligand>
</feature>
<evidence type="ECO:0000256" key="4">
    <source>
        <dbReference type="PIRSR" id="PIRSR000190-2"/>
    </source>
</evidence>
<dbReference type="SUPFAM" id="SSF50475">
    <property type="entry name" value="FMN-binding split barrel"/>
    <property type="match status" value="1"/>
</dbReference>
<organism evidence="7 9">
    <name type="scientific">Labedella gwakjiensis</name>
    <dbReference type="NCBI Taxonomy" id="390269"/>
    <lineage>
        <taxon>Bacteria</taxon>
        <taxon>Bacillati</taxon>
        <taxon>Actinomycetota</taxon>
        <taxon>Actinomycetes</taxon>
        <taxon>Micrococcales</taxon>
        <taxon>Microbacteriaceae</taxon>
        <taxon>Labedella</taxon>
    </lineage>
</organism>
<dbReference type="Proteomes" id="UP000241203">
    <property type="component" value="Unassembled WGS sequence"/>
</dbReference>
<keyword evidence="1" id="KW-0285">Flavoprotein</keyword>
<evidence type="ECO:0000313" key="7">
    <source>
        <dbReference type="EMBL" id="PSL38925.1"/>
    </source>
</evidence>
<dbReference type="GO" id="GO:0004733">
    <property type="term" value="F:pyridoxamine phosphate oxidase activity"/>
    <property type="evidence" value="ECO:0007669"/>
    <property type="project" value="InterPro"/>
</dbReference>
<dbReference type="Pfam" id="PF01243">
    <property type="entry name" value="PNPOx_N"/>
    <property type="match status" value="1"/>
</dbReference>
<protein>
    <submittedName>
        <fullName evidence="7 8">Oxidase</fullName>
    </submittedName>
</protein>
<evidence type="ECO:0000256" key="2">
    <source>
        <dbReference type="ARBA" id="ARBA00022643"/>
    </source>
</evidence>
<evidence type="ECO:0000313" key="9">
    <source>
        <dbReference type="Proteomes" id="UP000241203"/>
    </source>
</evidence>
<evidence type="ECO:0000313" key="10">
    <source>
        <dbReference type="Proteomes" id="UP000268291"/>
    </source>
</evidence>
<feature type="region of interest" description="Disordered" evidence="5">
    <location>
        <begin position="200"/>
        <end position="221"/>
    </location>
</feature>
<dbReference type="InterPro" id="IPR011576">
    <property type="entry name" value="Pyridox_Oxase_N"/>
</dbReference>
<keyword evidence="2 4" id="KW-0288">FMN</keyword>
<evidence type="ECO:0000256" key="3">
    <source>
        <dbReference type="ARBA" id="ARBA00023002"/>
    </source>
</evidence>
<dbReference type="PANTHER" id="PTHR10851:SF0">
    <property type="entry name" value="PYRIDOXINE-5'-PHOSPHATE OXIDASE"/>
    <property type="match status" value="1"/>
</dbReference>
<comment type="caution">
    <text evidence="7">The sequence shown here is derived from an EMBL/GenBank/DDBJ whole genome shotgun (WGS) entry which is preliminary data.</text>
</comment>
<gene>
    <name evidence="7" type="ORF">CLV49_2556</name>
    <name evidence="8" type="ORF">ELQ93_06445</name>
</gene>
<feature type="binding site" evidence="4">
    <location>
        <begin position="71"/>
        <end position="76"/>
    </location>
    <ligand>
        <name>FMN</name>
        <dbReference type="ChEBI" id="CHEBI:58210"/>
    </ligand>
</feature>
<dbReference type="OrthoDB" id="9780392at2"/>
<dbReference type="GO" id="GO:0008615">
    <property type="term" value="P:pyridoxine biosynthetic process"/>
    <property type="evidence" value="ECO:0007669"/>
    <property type="project" value="InterPro"/>
</dbReference>
<name>A0A2P8GYB0_9MICO</name>
<proteinExistence type="predicted"/>
<feature type="region of interest" description="Disordered" evidence="5">
    <location>
        <begin position="1"/>
        <end position="29"/>
    </location>
</feature>